<proteinExistence type="predicted"/>
<keyword evidence="1" id="KW-0812">Transmembrane</keyword>
<name>A0AAD4NFJ3_9BILA</name>
<gene>
    <name evidence="2" type="ORF">DdX_03060</name>
</gene>
<dbReference type="Proteomes" id="UP001201812">
    <property type="component" value="Unassembled WGS sequence"/>
</dbReference>
<organism evidence="2 3">
    <name type="scientific">Ditylenchus destructor</name>
    <dbReference type="NCBI Taxonomy" id="166010"/>
    <lineage>
        <taxon>Eukaryota</taxon>
        <taxon>Metazoa</taxon>
        <taxon>Ecdysozoa</taxon>
        <taxon>Nematoda</taxon>
        <taxon>Chromadorea</taxon>
        <taxon>Rhabditida</taxon>
        <taxon>Tylenchina</taxon>
        <taxon>Tylenchomorpha</taxon>
        <taxon>Sphaerularioidea</taxon>
        <taxon>Anguinidae</taxon>
        <taxon>Anguininae</taxon>
        <taxon>Ditylenchus</taxon>
    </lineage>
</organism>
<reference evidence="2" key="1">
    <citation type="submission" date="2022-01" db="EMBL/GenBank/DDBJ databases">
        <title>Genome Sequence Resource for Two Populations of Ditylenchus destructor, the Migratory Endoparasitic Phytonematode.</title>
        <authorList>
            <person name="Zhang H."/>
            <person name="Lin R."/>
            <person name="Xie B."/>
        </authorList>
    </citation>
    <scope>NUCLEOTIDE SEQUENCE</scope>
    <source>
        <strain evidence="2">BazhouSP</strain>
    </source>
</reference>
<comment type="caution">
    <text evidence="2">The sequence shown here is derived from an EMBL/GenBank/DDBJ whole genome shotgun (WGS) entry which is preliminary data.</text>
</comment>
<keyword evidence="3" id="KW-1185">Reference proteome</keyword>
<evidence type="ECO:0000313" key="3">
    <source>
        <dbReference type="Proteomes" id="UP001201812"/>
    </source>
</evidence>
<keyword evidence="1" id="KW-0472">Membrane</keyword>
<protein>
    <submittedName>
        <fullName evidence="2">Uncharacterized protein</fullName>
    </submittedName>
</protein>
<evidence type="ECO:0000313" key="2">
    <source>
        <dbReference type="EMBL" id="KAI1726344.1"/>
    </source>
</evidence>
<dbReference type="EMBL" id="JAKKPZ010000002">
    <property type="protein sequence ID" value="KAI1726344.1"/>
    <property type="molecule type" value="Genomic_DNA"/>
</dbReference>
<keyword evidence="1" id="KW-1133">Transmembrane helix</keyword>
<sequence>MNEWASMVSTRSEHASPAILPRAMVIIIGDWSLFPSLIGSCRIFLLTADPKKEQRRRKGKNYNGPSAAASGAHRAPPLSLLLVYRFLRDSFVNGRVRSELKCKGESKYWHKRLAGVNCDVLPMFGKQCKENKPME</sequence>
<accession>A0AAD4NFJ3</accession>
<evidence type="ECO:0000256" key="1">
    <source>
        <dbReference type="SAM" id="Phobius"/>
    </source>
</evidence>
<feature type="transmembrane region" description="Helical" evidence="1">
    <location>
        <begin position="20"/>
        <end position="48"/>
    </location>
</feature>
<dbReference type="AlphaFoldDB" id="A0AAD4NFJ3"/>